<reference evidence="1 2" key="1">
    <citation type="submission" date="2016-01" db="EMBL/GenBank/DDBJ databases">
        <authorList>
            <person name="Oliw E.H."/>
        </authorList>
    </citation>
    <scope>NUCLEOTIDE SEQUENCE [LARGE SCALE GENOMIC DNA]</scope>
    <source>
        <strain evidence="1 2">DY10</strain>
    </source>
</reference>
<protein>
    <submittedName>
        <fullName evidence="1">Uncharacterized protein</fullName>
    </submittedName>
</protein>
<dbReference type="Proteomes" id="UP000187941">
    <property type="component" value="Chromosome"/>
</dbReference>
<dbReference type="AlphaFoldDB" id="A0A1P9WT17"/>
<sequence>MSSLPFPGAYYGHLTVSRTTAGVTSQQHYAGASVLITTRPGTDSLTVRLWQQQTILPGPLLGYRVSGKLTLTLPEKASPSVALSGEATRTADSLFVSVSRHTPTELVYYRIRAIPAQP</sequence>
<organism evidence="1 2">
    <name type="scientific">Spirosoma montaniterrae</name>
    <dbReference type="NCBI Taxonomy" id="1178516"/>
    <lineage>
        <taxon>Bacteria</taxon>
        <taxon>Pseudomonadati</taxon>
        <taxon>Bacteroidota</taxon>
        <taxon>Cytophagia</taxon>
        <taxon>Cytophagales</taxon>
        <taxon>Cytophagaceae</taxon>
        <taxon>Spirosoma</taxon>
    </lineage>
</organism>
<dbReference type="EMBL" id="CP014263">
    <property type="protein sequence ID" value="AQG78473.1"/>
    <property type="molecule type" value="Genomic_DNA"/>
</dbReference>
<evidence type="ECO:0000313" key="1">
    <source>
        <dbReference type="EMBL" id="AQG78473.1"/>
    </source>
</evidence>
<keyword evidence="2" id="KW-1185">Reference proteome</keyword>
<proteinExistence type="predicted"/>
<dbReference type="KEGG" id="smon:AWR27_03435"/>
<evidence type="ECO:0000313" key="2">
    <source>
        <dbReference type="Proteomes" id="UP000187941"/>
    </source>
</evidence>
<gene>
    <name evidence="1" type="ORF">AWR27_03435</name>
</gene>
<name>A0A1P9WT17_9BACT</name>
<accession>A0A1P9WT17</accession>